<dbReference type="SMART" id="SM00066">
    <property type="entry name" value="GAL4"/>
    <property type="match status" value="1"/>
</dbReference>
<keyword evidence="3" id="KW-0862">Zinc</keyword>
<keyword evidence="4" id="KW-0805">Transcription regulation</keyword>
<feature type="domain" description="Zn(2)-C6 fungal-type" evidence="9">
    <location>
        <begin position="56"/>
        <end position="86"/>
    </location>
</feature>
<name>A0A0B7JQL0_BIOOC</name>
<dbReference type="GO" id="GO:0000981">
    <property type="term" value="F:DNA-binding transcription factor activity, RNA polymerase II-specific"/>
    <property type="evidence" value="ECO:0007669"/>
    <property type="project" value="InterPro"/>
</dbReference>
<gene>
    <name evidence="10" type="ORF">BN869_000001060_1</name>
</gene>
<dbReference type="SMART" id="SM00906">
    <property type="entry name" value="Fungal_trans"/>
    <property type="match status" value="1"/>
</dbReference>
<evidence type="ECO:0000256" key="5">
    <source>
        <dbReference type="ARBA" id="ARBA00023125"/>
    </source>
</evidence>
<keyword evidence="5" id="KW-0238">DNA-binding</keyword>
<dbReference type="PANTHER" id="PTHR47782">
    <property type="entry name" value="ZN(II)2CYS6 TRANSCRIPTION FACTOR (EUROFUNG)-RELATED"/>
    <property type="match status" value="1"/>
</dbReference>
<dbReference type="InterPro" id="IPR036864">
    <property type="entry name" value="Zn2-C6_fun-type_DNA-bd_sf"/>
</dbReference>
<feature type="region of interest" description="Disordered" evidence="8">
    <location>
        <begin position="633"/>
        <end position="748"/>
    </location>
</feature>
<feature type="compositionally biased region" description="Basic and acidic residues" evidence="8">
    <location>
        <begin position="32"/>
        <end position="43"/>
    </location>
</feature>
<dbReference type="InterPro" id="IPR007219">
    <property type="entry name" value="XnlR_reg_dom"/>
</dbReference>
<dbReference type="InterPro" id="IPR052202">
    <property type="entry name" value="Yeast_MetPath_Reg"/>
</dbReference>
<evidence type="ECO:0000256" key="2">
    <source>
        <dbReference type="ARBA" id="ARBA00022723"/>
    </source>
</evidence>
<proteinExistence type="predicted"/>
<evidence type="ECO:0000256" key="4">
    <source>
        <dbReference type="ARBA" id="ARBA00023015"/>
    </source>
</evidence>
<dbReference type="SUPFAM" id="SSF57701">
    <property type="entry name" value="Zn2/Cys6 DNA-binding domain"/>
    <property type="match status" value="1"/>
</dbReference>
<dbReference type="GO" id="GO:0006351">
    <property type="term" value="P:DNA-templated transcription"/>
    <property type="evidence" value="ECO:0007669"/>
    <property type="project" value="InterPro"/>
</dbReference>
<feature type="compositionally biased region" description="Polar residues" evidence="8">
    <location>
        <begin position="635"/>
        <end position="650"/>
    </location>
</feature>
<dbReference type="CDD" id="cd00067">
    <property type="entry name" value="GAL4"/>
    <property type="match status" value="1"/>
</dbReference>
<keyword evidence="7" id="KW-0539">Nucleus</keyword>
<sequence>MDPAHVFRQGLGLVAPRQYHNQALNLPRRRTPARDELSDEHQGDGSGNRIAHTLTACCRCRQRKTRCDPTLPRCLPCERSGSTCEYLDTAKGRKINRFYVIKLQDKVRALEAELDQYVDDEADYPHSSEDMVRPGGMVRLGSGDETPRYLGPSSGIAMTRLLMEEAKRFTESNRISELIPELKKRREARMQSIQMTGPVGRQRSFPKTSQLPAENLPGRPIANRLVEIFNQKSQIFWPVVHEPTFQRDLNAVYNGDTDVYKLFVVRIVLAISLQKLGDQYAGLADSYYLAAMQDFETVLRPKDLKTLQCLVLIGLYSILTPTRVPVYFVIGLAAKICQQEGLVSEKTIAAGDKPNPLTIDMRRRLVWVVASMEFGLAHSLGRPNSFATADEQLDVGFFSTVEDDYITENGIDANAPTSDRKLVAIHFYRMRILQAEIRRTLYERKRPEPKDDTSHWFQHMEQKITDWQDSAPENPEWCRKWFAGRCHQMRISMYRPSPQISKPSAKAALICYESTRIIIDLSRQQVEANVVDITWVFILVLNMALNTLLWTTSYEEVRQDHPREEVEELVNGSLDVLDRCAERWPGTGSSSQLYAVFSKACLQSYESKGYQQRTLATPPAAASEAGRSPDYQYQMHENTPQQPMYTNPPQFGQVFDSPPESIDRYDPSFRPPHPTFRSNSIFQNPGTHDTHGRRFSYFPPDFMQSDDLAAPDEETPPNTTPTPNFTTSPPSQASPSRQLPTPPESLGNMSMATPTMSTPAMLPIQSQTPNSMGMAAFGTPTPELNSRPQTSPLPPYGMTPVPQHTPVQRPLPQELPSSSEWFTPPASFMNPYNFGTMGGGFYGSGLPASGQYQEFSGAGLGLQAMNFGADGSQFSPVAVRQDSLTQSQQLELMNMLETEGVRDIDTFLTSGTMVATKWY</sequence>
<dbReference type="GO" id="GO:0005634">
    <property type="term" value="C:nucleus"/>
    <property type="evidence" value="ECO:0007669"/>
    <property type="project" value="UniProtKB-SubCell"/>
</dbReference>
<dbReference type="AlphaFoldDB" id="A0A0B7JQL0"/>
<evidence type="ECO:0000256" key="6">
    <source>
        <dbReference type="ARBA" id="ARBA00023163"/>
    </source>
</evidence>
<dbReference type="EMBL" id="CDPU01000002">
    <property type="protein sequence ID" value="CEO45005.1"/>
    <property type="molecule type" value="Genomic_DNA"/>
</dbReference>
<dbReference type="GO" id="GO:0008270">
    <property type="term" value="F:zinc ion binding"/>
    <property type="evidence" value="ECO:0007669"/>
    <property type="project" value="InterPro"/>
</dbReference>
<keyword evidence="6" id="KW-0804">Transcription</keyword>
<dbReference type="Gene3D" id="4.10.240.10">
    <property type="entry name" value="Zn(2)-C6 fungal-type DNA-binding domain"/>
    <property type="match status" value="1"/>
</dbReference>
<dbReference type="CDD" id="cd12148">
    <property type="entry name" value="fungal_TF_MHR"/>
    <property type="match status" value="1"/>
</dbReference>
<evidence type="ECO:0000256" key="3">
    <source>
        <dbReference type="ARBA" id="ARBA00022833"/>
    </source>
</evidence>
<dbReference type="Pfam" id="PF00172">
    <property type="entry name" value="Zn_clus"/>
    <property type="match status" value="1"/>
</dbReference>
<keyword evidence="2" id="KW-0479">Metal-binding</keyword>
<feature type="compositionally biased region" description="Polar residues" evidence="8">
    <location>
        <begin position="676"/>
        <end position="687"/>
    </location>
</feature>
<evidence type="ECO:0000313" key="10">
    <source>
        <dbReference type="EMBL" id="CEO45005.1"/>
    </source>
</evidence>
<accession>A0A0B7JQL0</accession>
<dbReference type="GO" id="GO:0045944">
    <property type="term" value="P:positive regulation of transcription by RNA polymerase II"/>
    <property type="evidence" value="ECO:0007669"/>
    <property type="project" value="TreeGrafter"/>
</dbReference>
<dbReference type="PROSITE" id="PS50048">
    <property type="entry name" value="ZN2_CY6_FUNGAL_2"/>
    <property type="match status" value="1"/>
</dbReference>
<dbReference type="PROSITE" id="PS00463">
    <property type="entry name" value="ZN2_CY6_FUNGAL_1"/>
    <property type="match status" value="1"/>
</dbReference>
<feature type="compositionally biased region" description="Low complexity" evidence="8">
    <location>
        <begin position="721"/>
        <end position="731"/>
    </location>
</feature>
<evidence type="ECO:0000256" key="7">
    <source>
        <dbReference type="ARBA" id="ARBA00023242"/>
    </source>
</evidence>
<dbReference type="GO" id="GO:0043565">
    <property type="term" value="F:sequence-specific DNA binding"/>
    <property type="evidence" value="ECO:0007669"/>
    <property type="project" value="TreeGrafter"/>
</dbReference>
<dbReference type="InterPro" id="IPR001138">
    <property type="entry name" value="Zn2Cys6_DnaBD"/>
</dbReference>
<dbReference type="Pfam" id="PF04082">
    <property type="entry name" value="Fungal_trans"/>
    <property type="match status" value="1"/>
</dbReference>
<protein>
    <recommendedName>
        <fullName evidence="9">Zn(2)-C6 fungal-type domain-containing protein</fullName>
    </recommendedName>
</protein>
<evidence type="ECO:0000256" key="1">
    <source>
        <dbReference type="ARBA" id="ARBA00004123"/>
    </source>
</evidence>
<evidence type="ECO:0000259" key="9">
    <source>
        <dbReference type="PROSITE" id="PS50048"/>
    </source>
</evidence>
<dbReference type="PANTHER" id="PTHR47782:SF8">
    <property type="entry name" value="ZN(II)2CYS6 TRANSCRIPTION FACTOR (EUROFUNG)"/>
    <property type="match status" value="1"/>
</dbReference>
<evidence type="ECO:0000256" key="8">
    <source>
        <dbReference type="SAM" id="MobiDB-lite"/>
    </source>
</evidence>
<feature type="region of interest" description="Disordered" evidence="8">
    <location>
        <begin position="22"/>
        <end position="47"/>
    </location>
</feature>
<reference evidence="10" key="1">
    <citation type="submission" date="2015-01" db="EMBL/GenBank/DDBJ databases">
        <authorList>
            <person name="Durling Mikael"/>
        </authorList>
    </citation>
    <scope>NUCLEOTIDE SEQUENCE</scope>
</reference>
<comment type="subcellular location">
    <subcellularLocation>
        <location evidence="1">Nucleus</location>
    </subcellularLocation>
</comment>
<organism evidence="10">
    <name type="scientific">Bionectria ochroleuca</name>
    <name type="common">Gliocladium roseum</name>
    <dbReference type="NCBI Taxonomy" id="29856"/>
    <lineage>
        <taxon>Eukaryota</taxon>
        <taxon>Fungi</taxon>
        <taxon>Dikarya</taxon>
        <taxon>Ascomycota</taxon>
        <taxon>Pezizomycotina</taxon>
        <taxon>Sordariomycetes</taxon>
        <taxon>Hypocreomycetidae</taxon>
        <taxon>Hypocreales</taxon>
        <taxon>Bionectriaceae</taxon>
        <taxon>Clonostachys</taxon>
    </lineage>
</organism>